<dbReference type="OrthoDB" id="5832952at2759"/>
<name>A0A811JTS8_9BILA</name>
<protein>
    <recommendedName>
        <fullName evidence="3">F-box domain-containing protein</fullName>
    </recommendedName>
</protein>
<organism evidence="1 2">
    <name type="scientific">Bursaphelenchus okinawaensis</name>
    <dbReference type="NCBI Taxonomy" id="465554"/>
    <lineage>
        <taxon>Eukaryota</taxon>
        <taxon>Metazoa</taxon>
        <taxon>Ecdysozoa</taxon>
        <taxon>Nematoda</taxon>
        <taxon>Chromadorea</taxon>
        <taxon>Rhabditida</taxon>
        <taxon>Tylenchina</taxon>
        <taxon>Tylenchomorpha</taxon>
        <taxon>Aphelenchoidea</taxon>
        <taxon>Aphelenchoididae</taxon>
        <taxon>Bursaphelenchus</taxon>
    </lineage>
</organism>
<dbReference type="EMBL" id="CAJFCW020000001">
    <property type="protein sequence ID" value="CAG9082587.1"/>
    <property type="molecule type" value="Genomic_DNA"/>
</dbReference>
<evidence type="ECO:0000313" key="1">
    <source>
        <dbReference type="EMBL" id="CAD5206640.1"/>
    </source>
</evidence>
<accession>A0A811JTS8</accession>
<evidence type="ECO:0000313" key="2">
    <source>
        <dbReference type="Proteomes" id="UP000614601"/>
    </source>
</evidence>
<evidence type="ECO:0008006" key="3">
    <source>
        <dbReference type="Google" id="ProtNLM"/>
    </source>
</evidence>
<proteinExistence type="predicted"/>
<keyword evidence="2" id="KW-1185">Reference proteome</keyword>
<dbReference type="EMBL" id="CAJFDH010000001">
    <property type="protein sequence ID" value="CAD5206640.1"/>
    <property type="molecule type" value="Genomic_DNA"/>
</dbReference>
<dbReference type="Proteomes" id="UP000783686">
    <property type="component" value="Unassembled WGS sequence"/>
</dbReference>
<reference evidence="1" key="1">
    <citation type="submission" date="2020-09" db="EMBL/GenBank/DDBJ databases">
        <authorList>
            <person name="Kikuchi T."/>
        </authorList>
    </citation>
    <scope>NUCLEOTIDE SEQUENCE</scope>
    <source>
        <strain evidence="1">SH1</strain>
    </source>
</reference>
<sequence length="301" mass="34468">MSRLFNRLSFRRKPRQRAPDGTKSAPLSCPDLTCCTRSDGSSMETAFLPAAMLSKSLKMVDNVFELTRLRSVSSVFCNLVDERLCQVVFMDVKRVDFEYFSIKSLACDVGTWYQHPHGLRLYARLTETEVHILVDEQWTSKEVGALCGLMKVFRKSLVKIALDAAIVELVIANLSLLDLDRWYAFQCYIQAIQDPRVHLNFQTLPALADKDGLKEHYWPSVEKLVIRTTERDSVHLARLLDYGVRSHSVVNRIKLVELKVEVEGVDKMNRGLNRNLYHFRCWAGSAGFDDRFSQKFAIGIV</sequence>
<dbReference type="Proteomes" id="UP000614601">
    <property type="component" value="Unassembled WGS sequence"/>
</dbReference>
<dbReference type="AlphaFoldDB" id="A0A811JTS8"/>
<gene>
    <name evidence="1" type="ORF">BOKJ2_LOCUS1324</name>
</gene>
<comment type="caution">
    <text evidence="1">The sequence shown here is derived from an EMBL/GenBank/DDBJ whole genome shotgun (WGS) entry which is preliminary data.</text>
</comment>